<dbReference type="VEuPathDB" id="FungiDB:PC9H_000753"/>
<feature type="compositionally biased region" description="Pro residues" evidence="1">
    <location>
        <begin position="414"/>
        <end position="435"/>
    </location>
</feature>
<accession>A0A8H7DY32</accession>
<name>A0A8H7DY32_PLEOS</name>
<dbReference type="GeneID" id="59370594"/>
<evidence type="ECO:0000256" key="1">
    <source>
        <dbReference type="SAM" id="MobiDB-lite"/>
    </source>
</evidence>
<evidence type="ECO:0000313" key="4">
    <source>
        <dbReference type="Proteomes" id="UP000623687"/>
    </source>
</evidence>
<feature type="transmembrane region" description="Helical" evidence="2">
    <location>
        <begin position="49"/>
        <end position="73"/>
    </location>
</feature>
<keyword evidence="2" id="KW-0472">Membrane</keyword>
<feature type="compositionally biased region" description="Pro residues" evidence="1">
    <location>
        <begin position="268"/>
        <end position="278"/>
    </location>
</feature>
<sequence>MGSAKLWAAFTKYRRITFAFCAVASLGWAIFLSIFLSREWVEYDISERAIVVGLVAHHGLATILLYLMAVLQFRKWLDAARVAFVLIFQTGTIIVFSLFSTDFPCNQFLGSPAACRTGMMAAIIGIWSQTGVLLIYACVLALMTCFPAPVQAPVEVAKVTPYGVVSKRSSASSVDSQTRLLRVDNSGYSRAPSPRTHYAQPVNSLSPMRSAALPSSPLHSPRPDGYGHTRGYRPNTPGLSYSSTASSASSVRVPSTGPSYGPNLRSPPRSPRGPPGTPAPMILNPFLDPLSRSSSAVSSSTYASSANNWNPYAAPMRYNYGTLTPPPNTPRMLEAQYRPGAPPKSAPPYYSTTPFIPEERYMQNATAFLQVPMSPYAVQPSAQRLMPPRSMTATPAHSIHSLSGSIHADEHRPPVPPLSLTPSRPPNSLSPPPSALLPLPSGMQFSHVDASNMSNGLMARPPPTPASDVSARPSPVDVPIDGPIDMKRWHKDVLGAAAVR</sequence>
<evidence type="ECO:0000256" key="2">
    <source>
        <dbReference type="SAM" id="Phobius"/>
    </source>
</evidence>
<feature type="transmembrane region" description="Helical" evidence="2">
    <location>
        <begin position="16"/>
        <end position="37"/>
    </location>
</feature>
<dbReference type="Proteomes" id="UP000623687">
    <property type="component" value="Unassembled WGS sequence"/>
</dbReference>
<dbReference type="RefSeq" id="XP_036636252.1">
    <property type="nucleotide sequence ID" value="XM_036770407.1"/>
</dbReference>
<dbReference type="AlphaFoldDB" id="A0A8H7DY32"/>
<feature type="transmembrane region" description="Helical" evidence="2">
    <location>
        <begin position="79"/>
        <end position="99"/>
    </location>
</feature>
<organism evidence="3 4">
    <name type="scientific">Pleurotus ostreatus</name>
    <name type="common">Oyster mushroom</name>
    <name type="synonym">White-rot fungus</name>
    <dbReference type="NCBI Taxonomy" id="5322"/>
    <lineage>
        <taxon>Eukaryota</taxon>
        <taxon>Fungi</taxon>
        <taxon>Dikarya</taxon>
        <taxon>Basidiomycota</taxon>
        <taxon>Agaricomycotina</taxon>
        <taxon>Agaricomycetes</taxon>
        <taxon>Agaricomycetidae</taxon>
        <taxon>Agaricales</taxon>
        <taxon>Pleurotineae</taxon>
        <taxon>Pleurotaceae</taxon>
        <taxon>Pleurotus</taxon>
    </lineage>
</organism>
<proteinExistence type="predicted"/>
<feature type="compositionally biased region" description="Low complexity" evidence="1">
    <location>
        <begin position="240"/>
        <end position="267"/>
    </location>
</feature>
<keyword evidence="4" id="KW-1185">Reference proteome</keyword>
<evidence type="ECO:0000313" key="3">
    <source>
        <dbReference type="EMBL" id="KAF7440408.1"/>
    </source>
</evidence>
<feature type="transmembrane region" description="Helical" evidence="2">
    <location>
        <begin position="120"/>
        <end position="143"/>
    </location>
</feature>
<feature type="region of interest" description="Disordered" evidence="1">
    <location>
        <begin position="406"/>
        <end position="483"/>
    </location>
</feature>
<dbReference type="EMBL" id="JACETU010000001">
    <property type="protein sequence ID" value="KAF7440408.1"/>
    <property type="molecule type" value="Genomic_DNA"/>
</dbReference>
<gene>
    <name evidence="3" type="ORF">PC9H_000753</name>
</gene>
<keyword evidence="2" id="KW-1133">Transmembrane helix</keyword>
<protein>
    <submittedName>
        <fullName evidence="3">Uncharacterized protein</fullName>
    </submittedName>
</protein>
<dbReference type="OrthoDB" id="2666783at2759"/>
<comment type="caution">
    <text evidence="3">The sequence shown here is derived from an EMBL/GenBank/DDBJ whole genome shotgun (WGS) entry which is preliminary data.</text>
</comment>
<feature type="region of interest" description="Disordered" evidence="1">
    <location>
        <begin position="184"/>
        <end position="287"/>
    </location>
</feature>
<keyword evidence="2" id="KW-0812">Transmembrane</keyword>
<reference evidence="3" key="1">
    <citation type="submission" date="2019-07" db="EMBL/GenBank/DDBJ databases">
        <authorList>
            <person name="Palmer J.M."/>
        </authorList>
    </citation>
    <scope>NUCLEOTIDE SEQUENCE</scope>
    <source>
        <strain evidence="3">PC9</strain>
    </source>
</reference>
<feature type="compositionally biased region" description="Low complexity" evidence="1">
    <location>
        <begin position="209"/>
        <end position="219"/>
    </location>
</feature>